<dbReference type="Pfam" id="PF08376">
    <property type="entry name" value="NIT"/>
    <property type="match status" value="1"/>
</dbReference>
<evidence type="ECO:0000259" key="9">
    <source>
        <dbReference type="SMART" id="SM00387"/>
    </source>
</evidence>
<dbReference type="SMART" id="SM00387">
    <property type="entry name" value="HATPase_c"/>
    <property type="match status" value="1"/>
</dbReference>
<comment type="caution">
    <text evidence="10">The sequence shown here is derived from an EMBL/GenBank/DDBJ whole genome shotgun (WGS) entry which is preliminary data.</text>
</comment>
<feature type="transmembrane region" description="Helical" evidence="7">
    <location>
        <begin position="295"/>
        <end position="320"/>
    </location>
</feature>
<protein>
    <recommendedName>
        <fullName evidence="2">histidine kinase</fullName>
        <ecNumber evidence="2">2.7.13.3</ecNumber>
    </recommendedName>
</protein>
<dbReference type="Pfam" id="PF02518">
    <property type="entry name" value="HATPase_c"/>
    <property type="match status" value="1"/>
</dbReference>
<evidence type="ECO:0000256" key="6">
    <source>
        <dbReference type="SAM" id="MobiDB-lite"/>
    </source>
</evidence>
<dbReference type="InterPro" id="IPR050428">
    <property type="entry name" value="TCS_sensor_his_kinase"/>
</dbReference>
<evidence type="ECO:0000256" key="5">
    <source>
        <dbReference type="ARBA" id="ARBA00022777"/>
    </source>
</evidence>
<feature type="region of interest" description="Disordered" evidence="6">
    <location>
        <begin position="623"/>
        <end position="674"/>
    </location>
</feature>
<evidence type="ECO:0000256" key="8">
    <source>
        <dbReference type="SAM" id="SignalP"/>
    </source>
</evidence>
<keyword evidence="5" id="KW-0418">Kinase</keyword>
<keyword evidence="8" id="KW-0732">Signal</keyword>
<comment type="catalytic activity">
    <reaction evidence="1">
        <text>ATP + protein L-histidine = ADP + protein N-phospho-L-histidine.</text>
        <dbReference type="EC" id="2.7.13.3"/>
    </reaction>
</comment>
<name>A0A8J3S489_PLARO</name>
<evidence type="ECO:0000256" key="4">
    <source>
        <dbReference type="ARBA" id="ARBA00022679"/>
    </source>
</evidence>
<dbReference type="GO" id="GO:0000160">
    <property type="term" value="P:phosphorelay signal transduction system"/>
    <property type="evidence" value="ECO:0007669"/>
    <property type="project" value="TreeGrafter"/>
</dbReference>
<keyword evidence="11" id="KW-1185">Reference proteome</keyword>
<dbReference type="InterPro" id="IPR036890">
    <property type="entry name" value="HATPase_C_sf"/>
</dbReference>
<reference evidence="10" key="1">
    <citation type="submission" date="2021-01" db="EMBL/GenBank/DDBJ databases">
        <title>Whole genome shotgun sequence of Planobispora rosea NBRC 15558.</title>
        <authorList>
            <person name="Komaki H."/>
            <person name="Tamura T."/>
        </authorList>
    </citation>
    <scope>NUCLEOTIDE SEQUENCE</scope>
    <source>
        <strain evidence="10">NBRC 15558</strain>
    </source>
</reference>
<dbReference type="Gene3D" id="3.30.565.10">
    <property type="entry name" value="Histidine kinase-like ATPase, C-terminal domain"/>
    <property type="match status" value="1"/>
</dbReference>
<dbReference type="PANTHER" id="PTHR45436">
    <property type="entry name" value="SENSOR HISTIDINE KINASE YKOH"/>
    <property type="match status" value="1"/>
</dbReference>
<dbReference type="PANTHER" id="PTHR45436:SF5">
    <property type="entry name" value="SENSOR HISTIDINE KINASE TRCS"/>
    <property type="match status" value="1"/>
</dbReference>
<keyword evidence="3" id="KW-0597">Phosphoprotein</keyword>
<feature type="signal peptide" evidence="8">
    <location>
        <begin position="1"/>
        <end position="29"/>
    </location>
</feature>
<dbReference type="RefSeq" id="WP_189242042.1">
    <property type="nucleotide sequence ID" value="NZ_BMQP01000008.1"/>
</dbReference>
<keyword evidence="7" id="KW-0472">Membrane</keyword>
<dbReference type="InterPro" id="IPR003594">
    <property type="entry name" value="HATPase_dom"/>
</dbReference>
<dbReference type="Proteomes" id="UP000655044">
    <property type="component" value="Unassembled WGS sequence"/>
</dbReference>
<evidence type="ECO:0000256" key="1">
    <source>
        <dbReference type="ARBA" id="ARBA00000085"/>
    </source>
</evidence>
<feature type="domain" description="Histidine kinase/HSP90-like ATPase" evidence="9">
    <location>
        <begin position="509"/>
        <end position="619"/>
    </location>
</feature>
<evidence type="ECO:0000313" key="10">
    <source>
        <dbReference type="EMBL" id="GIH86534.1"/>
    </source>
</evidence>
<feature type="chain" id="PRO_5035221855" description="histidine kinase" evidence="8">
    <location>
        <begin position="30"/>
        <end position="791"/>
    </location>
</feature>
<dbReference type="EC" id="2.7.13.3" evidence="2"/>
<evidence type="ECO:0000256" key="7">
    <source>
        <dbReference type="SAM" id="Phobius"/>
    </source>
</evidence>
<keyword evidence="7" id="KW-1133">Transmembrane helix</keyword>
<dbReference type="GO" id="GO:0005886">
    <property type="term" value="C:plasma membrane"/>
    <property type="evidence" value="ECO:0007669"/>
    <property type="project" value="TreeGrafter"/>
</dbReference>
<feature type="region of interest" description="Disordered" evidence="6">
    <location>
        <begin position="689"/>
        <end position="791"/>
    </location>
</feature>
<keyword evidence="7" id="KW-0812">Transmembrane</keyword>
<gene>
    <name evidence="10" type="ORF">Pro02_49420</name>
</gene>
<evidence type="ECO:0000256" key="3">
    <source>
        <dbReference type="ARBA" id="ARBA00022553"/>
    </source>
</evidence>
<evidence type="ECO:0000256" key="2">
    <source>
        <dbReference type="ARBA" id="ARBA00012438"/>
    </source>
</evidence>
<keyword evidence="4" id="KW-0808">Transferase</keyword>
<dbReference type="InterPro" id="IPR013587">
    <property type="entry name" value="Nitrate/nitrite_sensing"/>
</dbReference>
<dbReference type="GO" id="GO:0004673">
    <property type="term" value="F:protein histidine kinase activity"/>
    <property type="evidence" value="ECO:0007669"/>
    <property type="project" value="UniProtKB-EC"/>
</dbReference>
<dbReference type="EMBL" id="BOOI01000047">
    <property type="protein sequence ID" value="GIH86534.1"/>
    <property type="molecule type" value="Genomic_DNA"/>
</dbReference>
<dbReference type="AlphaFoldDB" id="A0A8J3S489"/>
<dbReference type="SUPFAM" id="SSF55874">
    <property type="entry name" value="ATPase domain of HSP90 chaperone/DNA topoisomerase II/histidine kinase"/>
    <property type="match status" value="1"/>
</dbReference>
<evidence type="ECO:0000313" key="11">
    <source>
        <dbReference type="Proteomes" id="UP000655044"/>
    </source>
</evidence>
<accession>A0A8J3S489</accession>
<proteinExistence type="predicted"/>
<sequence length="791" mass="85532">MASSRSIRFKVSVLLAIPLTSLVALWAFAATTTVGAAVERLDVVTLNGAIIRPADLLLGNLQREHLLSAEYLATRSEADRSTLLGQRVATDQARARLREESSDDAVQSALTPQLKDLFGRMMERVERLDVIRAKVDEGGIRLPELAEEFGEMPDVFQRLTNGMTIGNAPEARAVVTIAYAKDILSRQRALAAGALVMDRPLARDEARLFSRLSVTHAFLMRQGLGDLRTEALRAPFAEVAASKLHTRFNDMEKRLLAGTEVQHSEWRSVTDELEAAFQTRISMANALMVERSTPAAVAIFVRAGVAGAIGLIAVVASLIISYRVGRGLTRELAGVRRAAAEMAEVRLPRVMEKLRRGQEVDVAAEVSVLERLGSTAEVHDVAAAFDSVQRRALDAAVEQAKLREGVARSFQNLARRKQSLLQRQLKLLDSMQKQAEDPETLANLFTLDHLTTRMRRHAEGLVILSGGAAGRKWRSAVPMEDVLRGAAAQVEDYARVRIYPMPDSTLTGGAVADMMHLFAEVIENAAVFSPPGSEVSIRGELVGRGFAVEIEDRGLGLEREKREAINTRLATPPEFDPAETDRLGFAVVGLLAARYGVSVSLRPSPYGGTTVVALIPETLLGERESARPVTGEPAGRSGKAGNPVSAELSKIGEGAGGSTRQPGSGPGNGHTEPGELRELREFREIAEPVPLAGQIPARAHSAMDAWRTPQRRNGGLPRRVRQANMSPQLRQRPEAVPPAGEEAQVSVPTVEAEPSGTGERSPEEARALLSSLQSGWRRGRSESEHTGGEGA</sequence>
<organism evidence="10 11">
    <name type="scientific">Planobispora rosea</name>
    <dbReference type="NCBI Taxonomy" id="35762"/>
    <lineage>
        <taxon>Bacteria</taxon>
        <taxon>Bacillati</taxon>
        <taxon>Actinomycetota</taxon>
        <taxon>Actinomycetes</taxon>
        <taxon>Streptosporangiales</taxon>
        <taxon>Streptosporangiaceae</taxon>
        <taxon>Planobispora</taxon>
    </lineage>
</organism>
<feature type="compositionally biased region" description="Basic and acidic residues" evidence="6">
    <location>
        <begin position="779"/>
        <end position="791"/>
    </location>
</feature>